<reference evidence="2 3" key="1">
    <citation type="submission" date="2016-11" db="EMBL/GenBank/DDBJ databases">
        <authorList>
            <person name="Varghese N."/>
            <person name="Submissions S."/>
        </authorList>
    </citation>
    <scope>NUCLEOTIDE SEQUENCE [LARGE SCALE GENOMIC DNA]</scope>
    <source>
        <strain evidence="2 3">DSM 15287</strain>
    </source>
</reference>
<feature type="compositionally biased region" description="Basic and acidic residues" evidence="1">
    <location>
        <begin position="156"/>
        <end position="175"/>
    </location>
</feature>
<feature type="region of interest" description="Disordered" evidence="1">
    <location>
        <begin position="152"/>
        <end position="192"/>
    </location>
</feature>
<name>A0A1M6ML41_9FIRM</name>
<dbReference type="OrthoDB" id="3034733at2"/>
<evidence type="ECO:0000313" key="2">
    <source>
        <dbReference type="EMBL" id="SHJ84188.1"/>
    </source>
</evidence>
<organism evidence="2 3">
    <name type="scientific">Propionispora hippei DSM 15287</name>
    <dbReference type="NCBI Taxonomy" id="1123003"/>
    <lineage>
        <taxon>Bacteria</taxon>
        <taxon>Bacillati</taxon>
        <taxon>Bacillota</taxon>
        <taxon>Negativicutes</taxon>
        <taxon>Selenomonadales</taxon>
        <taxon>Sporomusaceae</taxon>
        <taxon>Propionispora</taxon>
    </lineage>
</organism>
<dbReference type="EMBL" id="FQZD01000042">
    <property type="protein sequence ID" value="SHJ84188.1"/>
    <property type="molecule type" value="Genomic_DNA"/>
</dbReference>
<proteinExistence type="predicted"/>
<evidence type="ECO:0000256" key="1">
    <source>
        <dbReference type="SAM" id="MobiDB-lite"/>
    </source>
</evidence>
<gene>
    <name evidence="2" type="ORF">SAMN02745170_03474</name>
</gene>
<evidence type="ECO:0000313" key="3">
    <source>
        <dbReference type="Proteomes" id="UP000322917"/>
    </source>
</evidence>
<protein>
    <submittedName>
        <fullName evidence="2">Uncharacterized protein</fullName>
    </submittedName>
</protein>
<dbReference type="Proteomes" id="UP000322917">
    <property type="component" value="Unassembled WGS sequence"/>
</dbReference>
<dbReference type="RefSeq" id="WP_149736053.1">
    <property type="nucleotide sequence ID" value="NZ_FQZD01000042.1"/>
</dbReference>
<keyword evidence="3" id="KW-1185">Reference proteome</keyword>
<dbReference type="AlphaFoldDB" id="A0A1M6ML41"/>
<sequence>MTVNQAILAVQGKPVGMLNRFSSGYAESLLLPGEAVLAAVEANIRTSRGHYPGIVVVTDQRILAVCGLPGIRRSIILQRNELEQCAETSTLLQYRASFLTRTATFSMSVSPDVGEAFSAYVAQINGEEFEDIQLDTGNSILNPKLLHSLKRNKLRREREKARTAARDASLQREAAENPVQPDTTEPPPNEAP</sequence>
<accession>A0A1M6ML41</accession>